<dbReference type="Proteomes" id="UP000252172">
    <property type="component" value="Unassembled WGS sequence"/>
</dbReference>
<evidence type="ECO:0000313" key="3">
    <source>
        <dbReference type="Proteomes" id="UP000252172"/>
    </source>
</evidence>
<dbReference type="RefSeq" id="WP_114303675.1">
    <property type="nucleotide sequence ID" value="NZ_QPIE01000004.1"/>
</dbReference>
<organism evidence="2 3">
    <name type="scientific">Chryseobacterium lacus</name>
    <dbReference type="NCBI Taxonomy" id="2058346"/>
    <lineage>
        <taxon>Bacteria</taxon>
        <taxon>Pseudomonadati</taxon>
        <taxon>Bacteroidota</taxon>
        <taxon>Flavobacteriia</taxon>
        <taxon>Flavobacteriales</taxon>
        <taxon>Weeksellaceae</taxon>
        <taxon>Chryseobacterium group</taxon>
        <taxon>Chryseobacterium</taxon>
    </lineage>
</organism>
<dbReference type="AlphaFoldDB" id="A0A368MY09"/>
<comment type="caution">
    <text evidence="2">The sequence shown here is derived from an EMBL/GenBank/DDBJ whole genome shotgun (WGS) entry which is preliminary data.</text>
</comment>
<accession>A0A368MY09</accession>
<reference evidence="2 3" key="1">
    <citation type="submission" date="2018-07" db="EMBL/GenBank/DDBJ databases">
        <title>Chryseobacterium lacus sp. nov., isolated from lake water.</title>
        <authorList>
            <person name="Li C.-M."/>
        </authorList>
    </citation>
    <scope>NUCLEOTIDE SEQUENCE [LARGE SCALE GENOMIC DNA]</scope>
    <source>
        <strain evidence="2 3">YLOS41</strain>
    </source>
</reference>
<keyword evidence="1" id="KW-0472">Membrane</keyword>
<evidence type="ECO:0008006" key="4">
    <source>
        <dbReference type="Google" id="ProtNLM"/>
    </source>
</evidence>
<feature type="transmembrane region" description="Helical" evidence="1">
    <location>
        <begin position="81"/>
        <end position="99"/>
    </location>
</feature>
<evidence type="ECO:0000256" key="1">
    <source>
        <dbReference type="SAM" id="Phobius"/>
    </source>
</evidence>
<proteinExistence type="predicted"/>
<keyword evidence="1" id="KW-1133">Transmembrane helix</keyword>
<keyword evidence="1" id="KW-0812">Transmembrane</keyword>
<feature type="transmembrane region" description="Helical" evidence="1">
    <location>
        <begin position="104"/>
        <end position="127"/>
    </location>
</feature>
<feature type="transmembrane region" description="Helical" evidence="1">
    <location>
        <begin position="168"/>
        <end position="186"/>
    </location>
</feature>
<evidence type="ECO:0000313" key="2">
    <source>
        <dbReference type="EMBL" id="RCU43088.1"/>
    </source>
</evidence>
<protein>
    <recommendedName>
        <fullName evidence="4">Copper chaperone NosL</fullName>
    </recommendedName>
</protein>
<dbReference type="OrthoDB" id="9809859at2"/>
<gene>
    <name evidence="2" type="ORF">DQ356_06555</name>
</gene>
<name>A0A368MY09_9FLAO</name>
<keyword evidence="3" id="KW-1185">Reference proteome</keyword>
<dbReference type="EMBL" id="QPIE01000004">
    <property type="protein sequence ID" value="RCU43088.1"/>
    <property type="molecule type" value="Genomic_DNA"/>
</dbReference>
<sequence length="195" mass="22045">MKNNSLTTLTRVLLLLCGIGLIISIFTPIWSIYLSAPQYPEGLAMFLHANKVSGEYEIINGLNHYIGMKEIHADEFWEFTFLPYALGFFALLCLLAALLKNKTILYSVTILFLIFGIAFMGDFYYWLYDYGHNLDPNAAIIVPGMSYQPPLIGYKQLLNFEVWSYPNIGGGIMIGVAVILLILAIVEYRRAKKTV</sequence>
<feature type="transmembrane region" description="Helical" evidence="1">
    <location>
        <begin position="12"/>
        <end position="33"/>
    </location>
</feature>